<dbReference type="Proteomes" id="UP001187192">
    <property type="component" value="Unassembled WGS sequence"/>
</dbReference>
<reference evidence="3" key="1">
    <citation type="submission" date="2023-07" db="EMBL/GenBank/DDBJ databases">
        <title>draft genome sequence of fig (Ficus carica).</title>
        <authorList>
            <person name="Takahashi T."/>
            <person name="Nishimura K."/>
        </authorList>
    </citation>
    <scope>NUCLEOTIDE SEQUENCE</scope>
</reference>
<dbReference type="InterPro" id="IPR001810">
    <property type="entry name" value="F-box_dom"/>
</dbReference>
<dbReference type="PROSITE" id="PS50181">
    <property type="entry name" value="FBOX"/>
    <property type="match status" value="1"/>
</dbReference>
<dbReference type="SMART" id="SM00256">
    <property type="entry name" value="FBOX"/>
    <property type="match status" value="1"/>
</dbReference>
<dbReference type="PANTHER" id="PTHR31672">
    <property type="entry name" value="BNACNNG10540D PROTEIN"/>
    <property type="match status" value="1"/>
</dbReference>
<dbReference type="SUPFAM" id="SSF81383">
    <property type="entry name" value="F-box domain"/>
    <property type="match status" value="1"/>
</dbReference>
<evidence type="ECO:0000259" key="2">
    <source>
        <dbReference type="PROSITE" id="PS50181"/>
    </source>
</evidence>
<dbReference type="InterPro" id="IPR017451">
    <property type="entry name" value="F-box-assoc_interact_dom"/>
</dbReference>
<dbReference type="AlphaFoldDB" id="A0AA88DFC4"/>
<evidence type="ECO:0000313" key="3">
    <source>
        <dbReference type="EMBL" id="GMN36519.1"/>
    </source>
</evidence>
<organism evidence="3 4">
    <name type="scientific">Ficus carica</name>
    <name type="common">Common fig</name>
    <dbReference type="NCBI Taxonomy" id="3494"/>
    <lineage>
        <taxon>Eukaryota</taxon>
        <taxon>Viridiplantae</taxon>
        <taxon>Streptophyta</taxon>
        <taxon>Embryophyta</taxon>
        <taxon>Tracheophyta</taxon>
        <taxon>Spermatophyta</taxon>
        <taxon>Magnoliopsida</taxon>
        <taxon>eudicotyledons</taxon>
        <taxon>Gunneridae</taxon>
        <taxon>Pentapetalae</taxon>
        <taxon>rosids</taxon>
        <taxon>fabids</taxon>
        <taxon>Rosales</taxon>
        <taxon>Moraceae</taxon>
        <taxon>Ficeae</taxon>
        <taxon>Ficus</taxon>
    </lineage>
</organism>
<gene>
    <name evidence="3" type="ORF">TIFTF001_006077</name>
</gene>
<sequence length="566" mass="63536">MANTHQFPREIIVDILIRLGVKDLLRYRCVSKPWCSLIDGPDFIKLHLHHSLKTSSNAGLILRCGRDLCWVDLDGALDSASRLSVPIHHGGNVPILGCCDGLFVVANSHGDVALWNPSTRKHAQISLPDVDKTSISLGVFESEIVGFGHDPVTDDYKVLRRKLVVDENHRLRCDPMLFSVKNKTWKRVSGLPYYYGSYRDNHALVHNSLHWIFNRNYESGHYVPQVIGAFDLVTEKYREVSFLPNFDEQGQPFLVKLVEFGGCLCLVCGYTSEVSFSFSMKLYRSDIWVMKEYGVEESWTKLFSVEPTRETGAFGHVEPVAYLKGGGGGRQVLLNMDCQRLVVYDLESKRGRVLRISGAPVHFRTRVCVESLVGVGTGGGGGGESSTSTVSHEKQESLENKNDGKKEKRQPPSGKKREVCINVLVLSKISNFLLLSDVSMIETNNIFLNYDEQTTSLLQRRRLPNNISHILNVTGGATKNTLAAVCTSNSRVVFHHRRFWLSRRRRRSRWTVFLVSSRPSATRRIRNSDDDGPRRSTGRRSATNLVEMARSATGAWSVVGAIDDGR</sequence>
<dbReference type="Pfam" id="PF00646">
    <property type="entry name" value="F-box"/>
    <property type="match status" value="1"/>
</dbReference>
<feature type="domain" description="F-box" evidence="2">
    <location>
        <begin position="1"/>
        <end position="46"/>
    </location>
</feature>
<evidence type="ECO:0000313" key="4">
    <source>
        <dbReference type="Proteomes" id="UP001187192"/>
    </source>
</evidence>
<feature type="compositionally biased region" description="Basic and acidic residues" evidence="1">
    <location>
        <begin position="391"/>
        <end position="414"/>
    </location>
</feature>
<evidence type="ECO:0000256" key="1">
    <source>
        <dbReference type="SAM" id="MobiDB-lite"/>
    </source>
</evidence>
<dbReference type="NCBIfam" id="TIGR01640">
    <property type="entry name" value="F_box_assoc_1"/>
    <property type="match status" value="1"/>
</dbReference>
<dbReference type="InterPro" id="IPR036047">
    <property type="entry name" value="F-box-like_dom_sf"/>
</dbReference>
<feature type="region of interest" description="Disordered" evidence="1">
    <location>
        <begin position="377"/>
        <end position="414"/>
    </location>
</feature>
<proteinExistence type="predicted"/>
<dbReference type="Pfam" id="PF07734">
    <property type="entry name" value="FBA_1"/>
    <property type="match status" value="1"/>
</dbReference>
<dbReference type="PANTHER" id="PTHR31672:SF13">
    <property type="entry name" value="F-BOX PROTEIN CPR30-LIKE"/>
    <property type="match status" value="1"/>
</dbReference>
<comment type="caution">
    <text evidence="3">The sequence shown here is derived from an EMBL/GenBank/DDBJ whole genome shotgun (WGS) entry which is preliminary data.</text>
</comment>
<dbReference type="EMBL" id="BTGU01000006">
    <property type="protein sequence ID" value="GMN36519.1"/>
    <property type="molecule type" value="Genomic_DNA"/>
</dbReference>
<dbReference type="InterPro" id="IPR006527">
    <property type="entry name" value="F-box-assoc_dom_typ1"/>
</dbReference>
<keyword evidence="4" id="KW-1185">Reference proteome</keyword>
<dbReference type="InterPro" id="IPR050796">
    <property type="entry name" value="SCF_F-box_component"/>
</dbReference>
<dbReference type="Gene3D" id="1.20.1280.50">
    <property type="match status" value="1"/>
</dbReference>
<protein>
    <recommendedName>
        <fullName evidence="2">F-box domain-containing protein</fullName>
    </recommendedName>
</protein>
<feature type="region of interest" description="Disordered" evidence="1">
    <location>
        <begin position="523"/>
        <end position="542"/>
    </location>
</feature>
<accession>A0AA88DFC4</accession>
<name>A0AA88DFC4_FICCA</name>